<dbReference type="Proteomes" id="UP001299235">
    <property type="component" value="Unassembled WGS sequence"/>
</dbReference>
<comment type="caution">
    <text evidence="2">The sequence shown here is derived from an EMBL/GenBank/DDBJ whole genome shotgun (WGS) entry which is preliminary data.</text>
</comment>
<feature type="domain" description="Iron dependent repressor metal binding and dimerisation" evidence="1">
    <location>
        <begin position="69"/>
        <end position="128"/>
    </location>
</feature>
<gene>
    <name evidence="2" type="ORF">LKD42_02390</name>
</gene>
<proteinExistence type="predicted"/>
<evidence type="ECO:0000313" key="2">
    <source>
        <dbReference type="EMBL" id="MCC2148107.1"/>
    </source>
</evidence>
<reference evidence="2 3" key="1">
    <citation type="submission" date="2021-10" db="EMBL/GenBank/DDBJ databases">
        <title>Anaerobic single-cell dispensing facilitates the cultivation of human gut bacteria.</title>
        <authorList>
            <person name="Afrizal A."/>
        </authorList>
    </citation>
    <scope>NUCLEOTIDE SEQUENCE [LARGE SCALE GENOMIC DNA]</scope>
    <source>
        <strain evidence="2 3">CLA-AA-H246</strain>
    </source>
</reference>
<dbReference type="InterPro" id="IPR036388">
    <property type="entry name" value="WH-like_DNA-bd_sf"/>
</dbReference>
<dbReference type="PANTHER" id="PTHR33238">
    <property type="entry name" value="IRON (METAL) DEPENDENT REPRESSOR, DTXR FAMILY"/>
    <property type="match status" value="1"/>
</dbReference>
<sequence>MNIPHSEEEKEEDFLEYLYMGWKSGTEIRPHQVKMHLELTDAELKCLESGLMESGYLRKRAENSGYRLTELGKVQGEDCLLRHHNLTQFLQMTCGLEEEEAEENACRMEHVISGNVLQGVQEFLKYGETYDRVVRDVDLRYLYPEGRYFFCMSLYRMEERFPRRLAEESEWFLEMAELIVSDKESFFILHGKEIEKDCRLWYLDGEKWRMAKREQNDFRLPQSALTCTVSAASPLTECDGVLGITEGIQKPEEAQCRELNIHIW</sequence>
<dbReference type="RefSeq" id="WP_248834706.1">
    <property type="nucleotide sequence ID" value="NZ_JAJEQE010000004.1"/>
</dbReference>
<evidence type="ECO:0000313" key="3">
    <source>
        <dbReference type="Proteomes" id="UP001299235"/>
    </source>
</evidence>
<dbReference type="InterPro" id="IPR001367">
    <property type="entry name" value="Fe_dep_repressor"/>
</dbReference>
<dbReference type="InterPro" id="IPR022689">
    <property type="entry name" value="Iron_dep_repressor"/>
</dbReference>
<dbReference type="PANTHER" id="PTHR33238:SF7">
    <property type="entry name" value="IRON-DEPENDENT TRANSCRIPTIONAL REGULATOR"/>
    <property type="match status" value="1"/>
</dbReference>
<dbReference type="Pfam" id="PF02742">
    <property type="entry name" value="Fe_dep_repr_C"/>
    <property type="match status" value="1"/>
</dbReference>
<dbReference type="SMART" id="SM00529">
    <property type="entry name" value="HTH_DTXR"/>
    <property type="match status" value="1"/>
</dbReference>
<protein>
    <recommendedName>
        <fullName evidence="1">Iron dependent repressor metal binding and dimerisation domain-containing protein</fullName>
    </recommendedName>
</protein>
<accession>A0ABS8EUH5</accession>
<organism evidence="2 3">
    <name type="scientific">Hominisplanchenecus faecis</name>
    <dbReference type="NCBI Taxonomy" id="2885351"/>
    <lineage>
        <taxon>Bacteria</taxon>
        <taxon>Bacillati</taxon>
        <taxon>Bacillota</taxon>
        <taxon>Clostridia</taxon>
        <taxon>Lachnospirales</taxon>
        <taxon>Lachnospiraceae</taxon>
        <taxon>Hominisplanchenecus</taxon>
    </lineage>
</organism>
<name>A0ABS8EUH5_9FIRM</name>
<dbReference type="InterPro" id="IPR036421">
    <property type="entry name" value="Fe_dep_repressor_sf"/>
</dbReference>
<dbReference type="InterPro" id="IPR050536">
    <property type="entry name" value="DtxR_MntR_Metal-Reg"/>
</dbReference>
<dbReference type="SUPFAM" id="SSF47979">
    <property type="entry name" value="Iron-dependent repressor protein, dimerization domain"/>
    <property type="match status" value="1"/>
</dbReference>
<evidence type="ECO:0000259" key="1">
    <source>
        <dbReference type="Pfam" id="PF02742"/>
    </source>
</evidence>
<dbReference type="EMBL" id="JAJEQE010000004">
    <property type="protein sequence ID" value="MCC2148107.1"/>
    <property type="molecule type" value="Genomic_DNA"/>
</dbReference>
<dbReference type="Gene3D" id="1.10.10.10">
    <property type="entry name" value="Winged helix-like DNA-binding domain superfamily/Winged helix DNA-binding domain"/>
    <property type="match status" value="1"/>
</dbReference>
<keyword evidence="3" id="KW-1185">Reference proteome</keyword>